<accession>A0A1G9SET9</accession>
<organism evidence="2 3">
    <name type="scientific">Haloarchaeobius iranensis</name>
    <dbReference type="NCBI Taxonomy" id="996166"/>
    <lineage>
        <taxon>Archaea</taxon>
        <taxon>Methanobacteriati</taxon>
        <taxon>Methanobacteriota</taxon>
        <taxon>Stenosarchaea group</taxon>
        <taxon>Halobacteria</taxon>
        <taxon>Halobacteriales</taxon>
        <taxon>Halorubellaceae</taxon>
        <taxon>Haloarchaeobius</taxon>
    </lineage>
</organism>
<proteinExistence type="predicted"/>
<dbReference type="Proteomes" id="UP000199370">
    <property type="component" value="Unassembled WGS sequence"/>
</dbReference>
<dbReference type="EMBL" id="FNIA01000001">
    <property type="protein sequence ID" value="SDM34003.1"/>
    <property type="molecule type" value="Genomic_DNA"/>
</dbReference>
<gene>
    <name evidence="2" type="ORF">SAMN05192554_101140</name>
</gene>
<sequence>MVRVRLAVVPHSIHLSVRQTWGFGPLTLFDFQSKCGGVVRMVSACYCRFRPPSAVIHRLRHEIRPFHVEVDFRRESTTAGPNDPRRGDLLVLGGASDGPPSGRDGSELAQRPMQSGPGCGVRSDRDSTQQPAADALSPQGRRSSCRHRPERSNRRWGLHVEGQPRNHPDATPVHHHPEARPQEHAPFPGALQSDSARTVRSRVQARAQCCHASSSVRSPPPLRFNWNGCRGWVGWWTNRRFRSRRRTGMDERLVYNIASN</sequence>
<evidence type="ECO:0000313" key="2">
    <source>
        <dbReference type="EMBL" id="SDM34003.1"/>
    </source>
</evidence>
<reference evidence="2 3" key="1">
    <citation type="submission" date="2016-10" db="EMBL/GenBank/DDBJ databases">
        <authorList>
            <person name="de Groot N.N."/>
        </authorList>
    </citation>
    <scope>NUCLEOTIDE SEQUENCE [LARGE SCALE GENOMIC DNA]</scope>
    <source>
        <strain evidence="3">EB21,IBRC-M 10013,KCTC 4048</strain>
    </source>
</reference>
<dbReference type="AlphaFoldDB" id="A0A1G9SET9"/>
<evidence type="ECO:0000313" key="3">
    <source>
        <dbReference type="Proteomes" id="UP000199370"/>
    </source>
</evidence>
<dbReference type="STRING" id="996166.SAMN05192554_101140"/>
<protein>
    <submittedName>
        <fullName evidence="2">Uncharacterized protein</fullName>
    </submittedName>
</protein>
<feature type="region of interest" description="Disordered" evidence="1">
    <location>
        <begin position="75"/>
        <end position="198"/>
    </location>
</feature>
<evidence type="ECO:0000256" key="1">
    <source>
        <dbReference type="SAM" id="MobiDB-lite"/>
    </source>
</evidence>
<name>A0A1G9SET9_9EURY</name>
<keyword evidence="3" id="KW-1185">Reference proteome</keyword>
<feature type="compositionally biased region" description="Basic residues" evidence="1">
    <location>
        <begin position="143"/>
        <end position="157"/>
    </location>
</feature>